<evidence type="ECO:0000313" key="4">
    <source>
        <dbReference type="Proteomes" id="UP001152797"/>
    </source>
</evidence>
<sequence>MDFPPPVPCHATSLLQAAMTAMRFGSQSREHGGYGDGGVSGCAQGAGRDPAGASCDALCQTSPPPRRHRKGRRRTTQAPRVGSQEFTPGALPQGSFDRWLGHPTAEPSAGFRRRDGKALRRRMLPEVKMETRLTRGQRLELTKDTKDIKDIKVGCEEKRK</sequence>
<reference evidence="3" key="2">
    <citation type="submission" date="2024-04" db="EMBL/GenBank/DDBJ databases">
        <authorList>
            <person name="Chen Y."/>
            <person name="Shah S."/>
            <person name="Dougan E. K."/>
            <person name="Thang M."/>
            <person name="Chan C."/>
        </authorList>
    </citation>
    <scope>NUCLEOTIDE SEQUENCE [LARGE SCALE GENOMIC DNA]</scope>
</reference>
<dbReference type="EMBL" id="CAMXCT020002973">
    <property type="protein sequence ID" value="CAL1155017.1"/>
    <property type="molecule type" value="Genomic_DNA"/>
</dbReference>
<gene>
    <name evidence="2" type="ORF">C1SCF055_LOCUS27669</name>
</gene>
<comment type="caution">
    <text evidence="2">The sequence shown here is derived from an EMBL/GenBank/DDBJ whole genome shotgun (WGS) entry which is preliminary data.</text>
</comment>
<proteinExistence type="predicted"/>
<evidence type="ECO:0000313" key="2">
    <source>
        <dbReference type="EMBL" id="CAI4001642.1"/>
    </source>
</evidence>
<accession>A0A9P1CZS2</accession>
<dbReference type="EMBL" id="CAMXCT010002973">
    <property type="protein sequence ID" value="CAI4001642.1"/>
    <property type="molecule type" value="Genomic_DNA"/>
</dbReference>
<keyword evidence="4" id="KW-1185">Reference proteome</keyword>
<dbReference type="AlphaFoldDB" id="A0A9P1CZS2"/>
<feature type="compositionally biased region" description="Basic residues" evidence="1">
    <location>
        <begin position="65"/>
        <end position="75"/>
    </location>
</feature>
<dbReference type="EMBL" id="CAMXCT030002973">
    <property type="protein sequence ID" value="CAL4788954.1"/>
    <property type="molecule type" value="Genomic_DNA"/>
</dbReference>
<evidence type="ECO:0000256" key="1">
    <source>
        <dbReference type="SAM" id="MobiDB-lite"/>
    </source>
</evidence>
<dbReference type="Proteomes" id="UP001152797">
    <property type="component" value="Unassembled WGS sequence"/>
</dbReference>
<name>A0A9P1CZS2_9DINO</name>
<organism evidence="2">
    <name type="scientific">Cladocopium goreaui</name>
    <dbReference type="NCBI Taxonomy" id="2562237"/>
    <lineage>
        <taxon>Eukaryota</taxon>
        <taxon>Sar</taxon>
        <taxon>Alveolata</taxon>
        <taxon>Dinophyceae</taxon>
        <taxon>Suessiales</taxon>
        <taxon>Symbiodiniaceae</taxon>
        <taxon>Cladocopium</taxon>
    </lineage>
</organism>
<evidence type="ECO:0000313" key="3">
    <source>
        <dbReference type="EMBL" id="CAL1155017.1"/>
    </source>
</evidence>
<feature type="region of interest" description="Disordered" evidence="1">
    <location>
        <begin position="44"/>
        <end position="116"/>
    </location>
</feature>
<reference evidence="2" key="1">
    <citation type="submission" date="2022-10" db="EMBL/GenBank/DDBJ databases">
        <authorList>
            <person name="Chen Y."/>
            <person name="Dougan E. K."/>
            <person name="Chan C."/>
            <person name="Rhodes N."/>
            <person name="Thang M."/>
        </authorList>
    </citation>
    <scope>NUCLEOTIDE SEQUENCE</scope>
</reference>
<protein>
    <submittedName>
        <fullName evidence="2">Uncharacterized protein</fullName>
    </submittedName>
</protein>